<dbReference type="FunFam" id="3.40.50.720:FF:000084">
    <property type="entry name" value="Short-chain dehydrogenase reductase"/>
    <property type="match status" value="1"/>
</dbReference>
<dbReference type="PANTHER" id="PTHR24321">
    <property type="entry name" value="DEHYDROGENASES, SHORT CHAIN"/>
    <property type="match status" value="1"/>
</dbReference>
<dbReference type="EMBL" id="BFFP01000005">
    <property type="protein sequence ID" value="GBG94042.1"/>
    <property type="molecule type" value="Genomic_DNA"/>
</dbReference>
<evidence type="ECO:0000256" key="1">
    <source>
        <dbReference type="ARBA" id="ARBA00006484"/>
    </source>
</evidence>
<evidence type="ECO:0000313" key="3">
    <source>
        <dbReference type="EMBL" id="GBG94042.1"/>
    </source>
</evidence>
<dbReference type="GO" id="GO:0008206">
    <property type="term" value="P:bile acid metabolic process"/>
    <property type="evidence" value="ECO:0007669"/>
    <property type="project" value="UniProtKB-ARBA"/>
</dbReference>
<dbReference type="PRINTS" id="PR00080">
    <property type="entry name" value="SDRFAMILY"/>
</dbReference>
<dbReference type="SUPFAM" id="SSF51735">
    <property type="entry name" value="NAD(P)-binding Rossmann-fold domains"/>
    <property type="match status" value="1"/>
</dbReference>
<protein>
    <submittedName>
        <fullName evidence="3">FabG-like short-chain dehydrogenase/reductase</fullName>
    </submittedName>
</protein>
<dbReference type="Pfam" id="PF13561">
    <property type="entry name" value="adh_short_C2"/>
    <property type="match status" value="1"/>
</dbReference>
<dbReference type="CDD" id="cd05233">
    <property type="entry name" value="SDR_c"/>
    <property type="match status" value="1"/>
</dbReference>
<dbReference type="PANTHER" id="PTHR24321:SF11">
    <property type="entry name" value="BLR0893 PROTEIN"/>
    <property type="match status" value="1"/>
</dbReference>
<keyword evidence="2" id="KW-0560">Oxidoreductase</keyword>
<dbReference type="Gene3D" id="3.40.50.720">
    <property type="entry name" value="NAD(P)-binding Rossmann-like Domain"/>
    <property type="match status" value="1"/>
</dbReference>
<gene>
    <name evidence="3" type="ORF">LFYK43_05010</name>
</gene>
<name>A0A401IR88_9LACO</name>
<dbReference type="NCBIfam" id="NF005559">
    <property type="entry name" value="PRK07231.1"/>
    <property type="match status" value="1"/>
</dbReference>
<evidence type="ECO:0000256" key="2">
    <source>
        <dbReference type="ARBA" id="ARBA00023002"/>
    </source>
</evidence>
<reference evidence="3 4" key="1">
    <citation type="journal article" date="2019" name="Int. J. Syst. Evol. Microbiol.">
        <title>Lactobacillus salitolerans sp. nov., a novel lactic acid bacterium isolated from spent mushroom substrates.</title>
        <authorList>
            <person name="Tohno M."/>
            <person name="Tanizawa Y."/>
            <person name="Kojima Y."/>
            <person name="Sakamoto M."/>
            <person name="Nakamura Y."/>
            <person name="Ohkuma M."/>
            <person name="Kobayashi H."/>
        </authorList>
    </citation>
    <scope>NUCLEOTIDE SEQUENCE [LARGE SCALE GENOMIC DNA]</scope>
    <source>
        <strain evidence="3 4">YK43</strain>
    </source>
</reference>
<dbReference type="InterPro" id="IPR036291">
    <property type="entry name" value="NAD(P)-bd_dom_sf"/>
</dbReference>
<dbReference type="Proteomes" id="UP000286848">
    <property type="component" value="Unassembled WGS sequence"/>
</dbReference>
<dbReference type="RefSeq" id="WP_124975096.1">
    <property type="nucleotide sequence ID" value="NZ_BFFP01000005.1"/>
</dbReference>
<sequence>MVKFDFSGKTAIVTGAAGGIGAATAKLFGQSGANVLIGDIDPNGQNIAQEIKDAGGKAIFIKTDVADSSSVKKLVDQAIQTYGGVDAAFNNAGMANLPGKASDMPEEEYDKAMNVDAKGVFLCMKYELDYMRKHNGGAIVNTSSISGLSAKPDNMLPYIAAKHAVIGMTRAAAFDHAKEGIRVNTIAPGLIETEMIEGYKDTPEKWAEMTGLNPMNTAGKPIDVANMVLFLCSDVSKFTTAAVISVDGGQAAL</sequence>
<organism evidence="3 4">
    <name type="scientific">Ligilactobacillus salitolerans</name>
    <dbReference type="NCBI Taxonomy" id="1808352"/>
    <lineage>
        <taxon>Bacteria</taxon>
        <taxon>Bacillati</taxon>
        <taxon>Bacillota</taxon>
        <taxon>Bacilli</taxon>
        <taxon>Lactobacillales</taxon>
        <taxon>Lactobacillaceae</taxon>
        <taxon>Ligilactobacillus</taxon>
    </lineage>
</organism>
<dbReference type="AlphaFoldDB" id="A0A401IR88"/>
<dbReference type="GO" id="GO:0016491">
    <property type="term" value="F:oxidoreductase activity"/>
    <property type="evidence" value="ECO:0007669"/>
    <property type="project" value="UniProtKB-KW"/>
</dbReference>
<evidence type="ECO:0000313" key="4">
    <source>
        <dbReference type="Proteomes" id="UP000286848"/>
    </source>
</evidence>
<keyword evidence="4" id="KW-1185">Reference proteome</keyword>
<accession>A0A401IR88</accession>
<dbReference type="InterPro" id="IPR002347">
    <property type="entry name" value="SDR_fam"/>
</dbReference>
<dbReference type="PRINTS" id="PR00081">
    <property type="entry name" value="GDHRDH"/>
</dbReference>
<comment type="similarity">
    <text evidence="1">Belongs to the short-chain dehydrogenases/reductases (SDR) family.</text>
</comment>
<comment type="caution">
    <text evidence="3">The sequence shown here is derived from an EMBL/GenBank/DDBJ whole genome shotgun (WGS) entry which is preliminary data.</text>
</comment>
<proteinExistence type="inferred from homology"/>
<dbReference type="OrthoDB" id="9805904at2"/>